<dbReference type="EMBL" id="JACGWO010000005">
    <property type="protein sequence ID" value="KAK4427313.1"/>
    <property type="molecule type" value="Genomic_DNA"/>
</dbReference>
<evidence type="ECO:0000313" key="12">
    <source>
        <dbReference type="Proteomes" id="UP001293254"/>
    </source>
</evidence>
<dbReference type="PRINTS" id="PR00364">
    <property type="entry name" value="DISEASERSIST"/>
</dbReference>
<keyword evidence="5" id="KW-0611">Plant defense</keyword>
<keyword evidence="4" id="KW-0547">Nucleotide-binding</keyword>
<feature type="domain" description="Disease resistance N-terminal" evidence="8">
    <location>
        <begin position="7"/>
        <end position="91"/>
    </location>
</feature>
<dbReference type="Gene3D" id="1.10.10.10">
    <property type="entry name" value="Winged helix-like DNA-binding domain superfamily/Winged helix DNA-binding domain"/>
    <property type="match status" value="1"/>
</dbReference>
<dbReference type="Proteomes" id="UP001293254">
    <property type="component" value="Unassembled WGS sequence"/>
</dbReference>
<keyword evidence="2" id="KW-0433">Leucine-rich repeat</keyword>
<dbReference type="Pfam" id="PF23559">
    <property type="entry name" value="WHD_DRP"/>
    <property type="match status" value="1"/>
</dbReference>
<dbReference type="InterPro" id="IPR027417">
    <property type="entry name" value="P-loop_NTPase"/>
</dbReference>
<dbReference type="InterPro" id="IPR001611">
    <property type="entry name" value="Leu-rich_rpt"/>
</dbReference>
<reference evidence="11" key="2">
    <citation type="journal article" date="2024" name="Plant">
        <title>Genomic evolution and insights into agronomic trait innovations of Sesamum species.</title>
        <authorList>
            <person name="Miao H."/>
            <person name="Wang L."/>
            <person name="Qu L."/>
            <person name="Liu H."/>
            <person name="Sun Y."/>
            <person name="Le M."/>
            <person name="Wang Q."/>
            <person name="Wei S."/>
            <person name="Zheng Y."/>
            <person name="Lin W."/>
            <person name="Duan Y."/>
            <person name="Cao H."/>
            <person name="Xiong S."/>
            <person name="Wang X."/>
            <person name="Wei L."/>
            <person name="Li C."/>
            <person name="Ma Q."/>
            <person name="Ju M."/>
            <person name="Zhao R."/>
            <person name="Li G."/>
            <person name="Mu C."/>
            <person name="Tian Q."/>
            <person name="Mei H."/>
            <person name="Zhang T."/>
            <person name="Gao T."/>
            <person name="Zhang H."/>
        </authorList>
    </citation>
    <scope>NUCLEOTIDE SEQUENCE</scope>
    <source>
        <strain evidence="11">3651</strain>
    </source>
</reference>
<feature type="domain" description="NB-ARC" evidence="7">
    <location>
        <begin position="189"/>
        <end position="345"/>
    </location>
</feature>
<dbReference type="GO" id="GO:0043531">
    <property type="term" value="F:ADP binding"/>
    <property type="evidence" value="ECO:0007669"/>
    <property type="project" value="InterPro"/>
</dbReference>
<keyword evidence="3" id="KW-0677">Repeat</keyword>
<feature type="domain" description="Disease resistance R13L4/SHOC-2-like LRR" evidence="10">
    <location>
        <begin position="583"/>
        <end position="901"/>
    </location>
</feature>
<evidence type="ECO:0000256" key="3">
    <source>
        <dbReference type="ARBA" id="ARBA00022737"/>
    </source>
</evidence>
<dbReference type="InterPro" id="IPR041118">
    <property type="entry name" value="Rx_N"/>
</dbReference>
<evidence type="ECO:0000259" key="9">
    <source>
        <dbReference type="Pfam" id="PF23559"/>
    </source>
</evidence>
<dbReference type="GO" id="GO:0006952">
    <property type="term" value="P:defense response"/>
    <property type="evidence" value="ECO:0007669"/>
    <property type="project" value="UniProtKB-KW"/>
</dbReference>
<keyword evidence="12" id="KW-1185">Reference proteome</keyword>
<evidence type="ECO:0000256" key="1">
    <source>
        <dbReference type="ARBA" id="ARBA00008894"/>
    </source>
</evidence>
<evidence type="ECO:0000256" key="2">
    <source>
        <dbReference type="ARBA" id="ARBA00022614"/>
    </source>
</evidence>
<dbReference type="InterPro" id="IPR055414">
    <property type="entry name" value="LRR_R13L4/SHOC2-like"/>
</dbReference>
<comment type="caution">
    <text evidence="11">The sequence shown here is derived from an EMBL/GenBank/DDBJ whole genome shotgun (WGS) entry which is preliminary data.</text>
</comment>
<dbReference type="Pfam" id="PF18052">
    <property type="entry name" value="Rx_N"/>
    <property type="match status" value="1"/>
</dbReference>
<evidence type="ECO:0000313" key="11">
    <source>
        <dbReference type="EMBL" id="KAK4427313.1"/>
    </source>
</evidence>
<evidence type="ECO:0000259" key="7">
    <source>
        <dbReference type="Pfam" id="PF00931"/>
    </source>
</evidence>
<keyword evidence="6" id="KW-0067">ATP-binding</keyword>
<dbReference type="Pfam" id="PF00931">
    <property type="entry name" value="NB-ARC"/>
    <property type="match status" value="1"/>
</dbReference>
<dbReference type="PANTHER" id="PTHR36766">
    <property type="entry name" value="PLANT BROAD-SPECTRUM MILDEW RESISTANCE PROTEIN RPW8"/>
    <property type="match status" value="1"/>
</dbReference>
<dbReference type="SMART" id="SM00369">
    <property type="entry name" value="LRR_TYP"/>
    <property type="match status" value="4"/>
</dbReference>
<organism evidence="11 12">
    <name type="scientific">Sesamum alatum</name>
    <dbReference type="NCBI Taxonomy" id="300844"/>
    <lineage>
        <taxon>Eukaryota</taxon>
        <taxon>Viridiplantae</taxon>
        <taxon>Streptophyta</taxon>
        <taxon>Embryophyta</taxon>
        <taxon>Tracheophyta</taxon>
        <taxon>Spermatophyta</taxon>
        <taxon>Magnoliopsida</taxon>
        <taxon>eudicotyledons</taxon>
        <taxon>Gunneridae</taxon>
        <taxon>Pentapetalae</taxon>
        <taxon>asterids</taxon>
        <taxon>lamiids</taxon>
        <taxon>Lamiales</taxon>
        <taxon>Pedaliaceae</taxon>
        <taxon>Sesamum</taxon>
    </lineage>
</organism>
<dbReference type="InterPro" id="IPR002182">
    <property type="entry name" value="NB-ARC"/>
</dbReference>
<feature type="domain" description="Disease resistance protein winged helix" evidence="9">
    <location>
        <begin position="402"/>
        <end position="472"/>
    </location>
</feature>
<reference evidence="11" key="1">
    <citation type="submission" date="2020-06" db="EMBL/GenBank/DDBJ databases">
        <authorList>
            <person name="Li T."/>
            <person name="Hu X."/>
            <person name="Zhang T."/>
            <person name="Song X."/>
            <person name="Zhang H."/>
            <person name="Dai N."/>
            <person name="Sheng W."/>
            <person name="Hou X."/>
            <person name="Wei L."/>
        </authorList>
    </citation>
    <scope>NUCLEOTIDE SEQUENCE</scope>
    <source>
        <strain evidence="11">3651</strain>
        <tissue evidence="11">Leaf</tissue>
    </source>
</reference>
<dbReference type="InterPro" id="IPR038005">
    <property type="entry name" value="RX-like_CC"/>
</dbReference>
<proteinExistence type="inferred from homology"/>
<dbReference type="Gene3D" id="3.40.50.300">
    <property type="entry name" value="P-loop containing nucleotide triphosphate hydrolases"/>
    <property type="match status" value="1"/>
</dbReference>
<dbReference type="SUPFAM" id="SSF52540">
    <property type="entry name" value="P-loop containing nucleoside triphosphate hydrolases"/>
    <property type="match status" value="1"/>
</dbReference>
<evidence type="ECO:0000256" key="5">
    <source>
        <dbReference type="ARBA" id="ARBA00022821"/>
    </source>
</evidence>
<comment type="similarity">
    <text evidence="1">Belongs to the disease resistance NB-LRR family.</text>
</comment>
<dbReference type="Gene3D" id="3.80.10.10">
    <property type="entry name" value="Ribonuclease Inhibitor"/>
    <property type="match status" value="3"/>
</dbReference>
<dbReference type="AlphaFoldDB" id="A0AAE1YBX5"/>
<name>A0AAE1YBX5_9LAMI</name>
<dbReference type="GO" id="GO:0051707">
    <property type="term" value="P:response to other organism"/>
    <property type="evidence" value="ECO:0007669"/>
    <property type="project" value="UniProtKB-ARBA"/>
</dbReference>
<dbReference type="GO" id="GO:0005524">
    <property type="term" value="F:ATP binding"/>
    <property type="evidence" value="ECO:0007669"/>
    <property type="project" value="UniProtKB-KW"/>
</dbReference>
<dbReference type="InterPro" id="IPR032675">
    <property type="entry name" value="LRR_dom_sf"/>
</dbReference>
<evidence type="ECO:0000256" key="4">
    <source>
        <dbReference type="ARBA" id="ARBA00022741"/>
    </source>
</evidence>
<gene>
    <name evidence="11" type="ORF">Salat_1500200</name>
</gene>
<evidence type="ECO:0000256" key="6">
    <source>
        <dbReference type="ARBA" id="ARBA00022840"/>
    </source>
</evidence>
<accession>A0AAE1YBX5</accession>
<dbReference type="Pfam" id="PF13855">
    <property type="entry name" value="LRR_8"/>
    <property type="match status" value="1"/>
</dbReference>
<dbReference type="Pfam" id="PF23598">
    <property type="entry name" value="LRR_14"/>
    <property type="match status" value="1"/>
</dbReference>
<protein>
    <submittedName>
        <fullName evidence="11">Disease resistance protein RGA3</fullName>
    </submittedName>
</protein>
<evidence type="ECO:0000259" key="10">
    <source>
        <dbReference type="Pfam" id="PF23598"/>
    </source>
</evidence>
<dbReference type="InterPro" id="IPR003591">
    <property type="entry name" value="Leu-rich_rpt_typical-subtyp"/>
</dbReference>
<dbReference type="CDD" id="cd14798">
    <property type="entry name" value="RX-CC_like"/>
    <property type="match status" value="1"/>
</dbReference>
<dbReference type="Gene3D" id="1.20.5.4130">
    <property type="match status" value="1"/>
</dbReference>
<dbReference type="InterPro" id="IPR058922">
    <property type="entry name" value="WHD_DRP"/>
</dbReference>
<dbReference type="PANTHER" id="PTHR36766:SF40">
    <property type="entry name" value="DISEASE RESISTANCE PROTEIN RGA3"/>
    <property type="match status" value="1"/>
</dbReference>
<dbReference type="SUPFAM" id="SSF52058">
    <property type="entry name" value="L domain-like"/>
    <property type="match status" value="1"/>
</dbReference>
<sequence length="945" mass="108863">MADATISVRLERLARLTEESVIEDSNLGRRVKKDLRYLSAELYAIRAVLEDADRTPYNDRAVRNWLNRLEQTSYEIDDVLDECKFAARKLQIQGFKHEVRSFVPTCCLCVKKLATSDNIAKKIKGLKERLNVIAKEKDQYGFIANQIVDSRESVRLQSTSLVNVSEIHGREVDKDILVSQLMLSGQEEELGPQVISIVGMAGIGKTTLAQLAYNDDRLRRYFDIRIWICVSETFDPARIAKEIVERVMGKSYLNKLENESVELLIYLKELISGIKFLLVLDDVWTEEYTKWTRLENYLNCGGPGSKILVTTSNEMVAKMIGSTKIYRLGLLSDSDCWLLVKKIALYGKSREECEEVQEIGEQIAKKCKGLPLVAKKNVCPPLFSSYKKLSPELQKCFSFCGIFPLDSKIDVEKLIRMWMALGYLSSTGSTTDLDLKGKEYFNNLRMCFFFQDFEEYGDRVSCKMHHIMHEFAKSLRNTRSETKRSFQTFDPSQVSQAKVYRSLYCQNELPREIFDFVTCIRILSLCECKLQEIPRGIEKLIHLRYLDLSGNVSVAKVPRSLCKLYSLQTLYLSNCGLKEIPRDIGNLIHLRHLHLRSNAYIKELPETICNLHDLRTLDLAYCKRLSRLPKGIERLVNLKDLPNDCTQILYRIPQELEQLTRLQKLTLFHAGRDWSKLGYLKKLDQLSGSLELKISLHDREDVVEARNAELRNKIHIQRLTICFIDAMGRTDEEELLRNEEIEALQPPPNLHYFKICLYKGTQFPGWISSSHNHLRVLRIDECNYISTLPCLGKLPELEKLSVWRMGELKFLGREFLGIGEDMDGSTISLFPKLKKLSFCDCPRWEKWEDITAKEEGTAALSIMPRLVELEIKACGLTQLPRRLLNKASSLEHLTIRDSIHLSKCYGEKKDSCLKSLSHIPHDKMMQETALYGSYDSELPTFYGYV</sequence>
<dbReference type="InterPro" id="IPR036388">
    <property type="entry name" value="WH-like_DNA-bd_sf"/>
</dbReference>
<evidence type="ECO:0000259" key="8">
    <source>
        <dbReference type="Pfam" id="PF18052"/>
    </source>
</evidence>